<dbReference type="Pfam" id="PF04500">
    <property type="entry name" value="FLYWCH"/>
    <property type="match status" value="1"/>
</dbReference>
<reference evidence="6" key="1">
    <citation type="submission" date="2018-12" db="EMBL/GenBank/DDBJ databases">
        <title>Genome sequence of Peanibacillus sp.</title>
        <authorList>
            <person name="Subramani G."/>
            <person name="Srinivasan S."/>
            <person name="Kim M.K."/>
        </authorList>
    </citation>
    <scope>NUCLEOTIDE SEQUENCE [LARGE SCALE GENOMIC DNA]</scope>
    <source>
        <strain evidence="6">18JY67-1</strain>
    </source>
</reference>
<evidence type="ECO:0000256" key="2">
    <source>
        <dbReference type="ARBA" id="ARBA00022771"/>
    </source>
</evidence>
<keyword evidence="6" id="KW-1185">Reference proteome</keyword>
<sequence>MGGCTCVLVQGFPFHFHKEVINLNGTYRCRRTTAWISKCSARAMLLRSCTSIPMR</sequence>
<dbReference type="GO" id="GO:0008270">
    <property type="term" value="F:zinc ion binding"/>
    <property type="evidence" value="ECO:0007669"/>
    <property type="project" value="UniProtKB-KW"/>
</dbReference>
<dbReference type="InterPro" id="IPR007588">
    <property type="entry name" value="Znf_FLYWCH"/>
</dbReference>
<evidence type="ECO:0000313" key="6">
    <source>
        <dbReference type="Proteomes" id="UP000272528"/>
    </source>
</evidence>
<accession>A0A3S9A4E7</accession>
<dbReference type="AlphaFoldDB" id="A0A3S9A4E7"/>
<dbReference type="EMBL" id="CP034437">
    <property type="protein sequence ID" value="AZN40583.1"/>
    <property type="molecule type" value="Genomic_DNA"/>
</dbReference>
<proteinExistence type="predicted"/>
<keyword evidence="3" id="KW-0862">Zinc</keyword>
<gene>
    <name evidence="5" type="ORF">EJC50_13680</name>
</gene>
<organism evidence="5 6">
    <name type="scientific">Paenibacillus albus</name>
    <dbReference type="NCBI Taxonomy" id="2495582"/>
    <lineage>
        <taxon>Bacteria</taxon>
        <taxon>Bacillati</taxon>
        <taxon>Bacillota</taxon>
        <taxon>Bacilli</taxon>
        <taxon>Bacillales</taxon>
        <taxon>Paenibacillaceae</taxon>
        <taxon>Paenibacillus</taxon>
    </lineage>
</organism>
<evidence type="ECO:0000313" key="5">
    <source>
        <dbReference type="EMBL" id="AZN40583.1"/>
    </source>
</evidence>
<evidence type="ECO:0000256" key="1">
    <source>
        <dbReference type="ARBA" id="ARBA00022723"/>
    </source>
</evidence>
<keyword evidence="1" id="KW-0479">Metal-binding</keyword>
<evidence type="ECO:0000256" key="3">
    <source>
        <dbReference type="ARBA" id="ARBA00022833"/>
    </source>
</evidence>
<protein>
    <recommendedName>
        <fullName evidence="4">FLYWCH-type domain-containing protein</fullName>
    </recommendedName>
</protein>
<keyword evidence="2" id="KW-0863">Zinc-finger</keyword>
<evidence type="ECO:0000259" key="4">
    <source>
        <dbReference type="Pfam" id="PF04500"/>
    </source>
</evidence>
<dbReference type="KEGG" id="palb:EJC50_13680"/>
<feature type="domain" description="FLYWCH-type" evidence="4">
    <location>
        <begin position="3"/>
        <end position="45"/>
    </location>
</feature>
<name>A0A3S9A4E7_9BACL</name>
<dbReference type="Proteomes" id="UP000272528">
    <property type="component" value="Chromosome"/>
</dbReference>